<evidence type="ECO:0000256" key="1">
    <source>
        <dbReference type="SAM" id="MobiDB-lite"/>
    </source>
</evidence>
<dbReference type="Proteomes" id="UP001153076">
    <property type="component" value="Unassembled WGS sequence"/>
</dbReference>
<keyword evidence="2" id="KW-0732">Signal</keyword>
<organism evidence="3 4">
    <name type="scientific">Carnegiea gigantea</name>
    <dbReference type="NCBI Taxonomy" id="171969"/>
    <lineage>
        <taxon>Eukaryota</taxon>
        <taxon>Viridiplantae</taxon>
        <taxon>Streptophyta</taxon>
        <taxon>Embryophyta</taxon>
        <taxon>Tracheophyta</taxon>
        <taxon>Spermatophyta</taxon>
        <taxon>Magnoliopsida</taxon>
        <taxon>eudicotyledons</taxon>
        <taxon>Gunneridae</taxon>
        <taxon>Pentapetalae</taxon>
        <taxon>Caryophyllales</taxon>
        <taxon>Cactineae</taxon>
        <taxon>Cactaceae</taxon>
        <taxon>Cactoideae</taxon>
        <taxon>Echinocereeae</taxon>
        <taxon>Carnegiea</taxon>
    </lineage>
</organism>
<feature type="chain" id="PRO_5040196031" evidence="2">
    <location>
        <begin position="17"/>
        <end position="249"/>
    </location>
</feature>
<feature type="region of interest" description="Disordered" evidence="1">
    <location>
        <begin position="105"/>
        <end position="128"/>
    </location>
</feature>
<dbReference type="AlphaFoldDB" id="A0A9Q1GPZ8"/>
<evidence type="ECO:0000256" key="2">
    <source>
        <dbReference type="SAM" id="SignalP"/>
    </source>
</evidence>
<sequence>MLSSLWIALIWALLDGLYVGYQQGSFIRNLLLGKGLLESKLVAFNASQEMYDLLSYGVVAAVLAHPSFSASTGCNELVLVPAFNLQAAAFGFAFPLGYPGVRDMPNEKDSGKDNCPLESTNHGQLDSNLVQPLAHEMMKLMKMEGNVQHQQLDGVHSFAHFADSEYLGSSHQIIPDTSASSFSSSHSSSIHGSPSSPTHHSHIPAADATAQSSSIPSPPALRRGSAQGGIVTVVNGIPVLELFFVQGEW</sequence>
<feature type="compositionally biased region" description="Polar residues" evidence="1">
    <location>
        <begin position="117"/>
        <end position="128"/>
    </location>
</feature>
<feature type="region of interest" description="Disordered" evidence="1">
    <location>
        <begin position="177"/>
        <end position="224"/>
    </location>
</feature>
<keyword evidence="4" id="KW-1185">Reference proteome</keyword>
<reference evidence="3" key="1">
    <citation type="submission" date="2022-04" db="EMBL/GenBank/DDBJ databases">
        <title>Carnegiea gigantea Genome sequencing and assembly v2.</title>
        <authorList>
            <person name="Copetti D."/>
            <person name="Sanderson M.J."/>
            <person name="Burquez A."/>
            <person name="Wojciechowski M.F."/>
        </authorList>
    </citation>
    <scope>NUCLEOTIDE SEQUENCE</scope>
    <source>
        <strain evidence="3">SGP5-SGP5p</strain>
        <tissue evidence="3">Aerial part</tissue>
    </source>
</reference>
<proteinExistence type="predicted"/>
<evidence type="ECO:0000313" key="3">
    <source>
        <dbReference type="EMBL" id="KAJ8423015.1"/>
    </source>
</evidence>
<accession>A0A9Q1GPZ8</accession>
<feature type="signal peptide" evidence="2">
    <location>
        <begin position="1"/>
        <end position="16"/>
    </location>
</feature>
<feature type="compositionally biased region" description="Low complexity" evidence="1">
    <location>
        <begin position="177"/>
        <end position="198"/>
    </location>
</feature>
<protein>
    <submittedName>
        <fullName evidence="3">Uncharacterized protein</fullName>
    </submittedName>
</protein>
<comment type="caution">
    <text evidence="3">The sequence shown here is derived from an EMBL/GenBank/DDBJ whole genome shotgun (WGS) entry which is preliminary data.</text>
</comment>
<name>A0A9Q1GPZ8_9CARY</name>
<dbReference type="EMBL" id="JAKOGI010002079">
    <property type="protein sequence ID" value="KAJ8423015.1"/>
    <property type="molecule type" value="Genomic_DNA"/>
</dbReference>
<evidence type="ECO:0000313" key="4">
    <source>
        <dbReference type="Proteomes" id="UP001153076"/>
    </source>
</evidence>
<gene>
    <name evidence="3" type="ORF">Cgig2_016781</name>
</gene>